<name>A0A3R7ZFN5_APHAT</name>
<dbReference type="InterPro" id="IPR032675">
    <property type="entry name" value="LRR_dom_sf"/>
</dbReference>
<dbReference type="PANTHER" id="PTHR24114:SF2">
    <property type="entry name" value="F-BOX DOMAIN-CONTAINING PROTEIN-RELATED"/>
    <property type="match status" value="1"/>
</dbReference>
<protein>
    <submittedName>
        <fullName evidence="1">Uncharacterized protein</fullName>
    </submittedName>
</protein>
<organism evidence="1 2">
    <name type="scientific">Aphanomyces astaci</name>
    <name type="common">Crayfish plague agent</name>
    <dbReference type="NCBI Taxonomy" id="112090"/>
    <lineage>
        <taxon>Eukaryota</taxon>
        <taxon>Sar</taxon>
        <taxon>Stramenopiles</taxon>
        <taxon>Oomycota</taxon>
        <taxon>Saprolegniomycetes</taxon>
        <taxon>Saprolegniales</taxon>
        <taxon>Verrucalvaceae</taxon>
        <taxon>Aphanomyces</taxon>
    </lineage>
</organism>
<keyword evidence="2" id="KW-1185">Reference proteome</keyword>
<dbReference type="InterPro" id="IPR052394">
    <property type="entry name" value="LRR-containing"/>
</dbReference>
<evidence type="ECO:0000313" key="2">
    <source>
        <dbReference type="Proteomes" id="UP000284702"/>
    </source>
</evidence>
<dbReference type="SMART" id="SM00368">
    <property type="entry name" value="LRR_RI"/>
    <property type="match status" value="3"/>
</dbReference>
<dbReference type="VEuPathDB" id="FungiDB:H257_16757"/>
<dbReference type="Pfam" id="PF13516">
    <property type="entry name" value="LRR_6"/>
    <property type="match status" value="3"/>
</dbReference>
<evidence type="ECO:0000313" key="1">
    <source>
        <dbReference type="EMBL" id="RQM27001.1"/>
    </source>
</evidence>
<gene>
    <name evidence="1" type="ORF">B5M09_005911</name>
</gene>
<dbReference type="EMBL" id="MZMZ02002178">
    <property type="protein sequence ID" value="RQM27001.1"/>
    <property type="molecule type" value="Genomic_DNA"/>
</dbReference>
<dbReference type="Gene3D" id="3.80.10.10">
    <property type="entry name" value="Ribonuclease Inhibitor"/>
    <property type="match status" value="1"/>
</dbReference>
<dbReference type="AlphaFoldDB" id="A0A3R7ZFN5"/>
<dbReference type="Proteomes" id="UP000284702">
    <property type="component" value="Unassembled WGS sequence"/>
</dbReference>
<dbReference type="PANTHER" id="PTHR24114">
    <property type="entry name" value="LEUCINE RICH REPEAT FAMILY PROTEIN"/>
    <property type="match status" value="1"/>
</dbReference>
<accession>A0A3R7ZFN5</accession>
<dbReference type="InterPro" id="IPR001611">
    <property type="entry name" value="Leu-rich_rpt"/>
</dbReference>
<proteinExistence type="predicted"/>
<reference evidence="1" key="1">
    <citation type="submission" date="2018-07" db="EMBL/GenBank/DDBJ databases">
        <title>Annotation of Aphanomyces astaci genome assembly.</title>
        <authorList>
            <person name="Studholme D.J."/>
        </authorList>
    </citation>
    <scope>NUCLEOTIDE SEQUENCE [LARGE SCALE GENOMIC DNA]</scope>
    <source>
        <strain evidence="1">Pc</strain>
    </source>
</reference>
<dbReference type="SUPFAM" id="SSF52047">
    <property type="entry name" value="RNI-like"/>
    <property type="match status" value="1"/>
</dbReference>
<sequence length="287" mass="31475">MSASVVELHGDVYIKFAPPGTSKRHSCKSCDKFTPSCVQCKKRRRKHKRQAAARRTSIWETASLNRTWEIPDEIKLQLPLVATGEAFTARHKFLSLCLDHELPPCLRLIIRSKVSPEINVSHMSMGDQLVQDDGEVVAFAKALCTNRTCHTLDLSRNIIGSNEALNVVQPDLVTGGEALAEMLATNGHLTVLNLSWNFLRLNSAVELGRALAQNNTLKELNLSYNAFGNDGAQAIGCALQRNICVESLDMSHNNIPSKAAFVIAQSLHHNDTLTSLAMDGNPLGRIG</sequence>
<comment type="caution">
    <text evidence="1">The sequence shown here is derived from an EMBL/GenBank/DDBJ whole genome shotgun (WGS) entry which is preliminary data.</text>
</comment>